<dbReference type="EMBL" id="CP028519">
    <property type="protein sequence ID" value="AVY94721.1"/>
    <property type="molecule type" value="Genomic_DNA"/>
</dbReference>
<proteinExistence type="predicted"/>
<accession>A0A2S0PBI3</accession>
<reference evidence="2 3" key="1">
    <citation type="submission" date="2018-04" db="EMBL/GenBank/DDBJ databases">
        <title>Denitrifier Microvirgula.</title>
        <authorList>
            <person name="Anderson E."/>
            <person name="Jang J."/>
            <person name="Ishii S."/>
        </authorList>
    </citation>
    <scope>NUCLEOTIDE SEQUENCE [LARGE SCALE GENOMIC DNA]</scope>
    <source>
        <strain evidence="2 3">BE2.4</strain>
    </source>
</reference>
<name>A0A2S0PBI3_9NEIS</name>
<dbReference type="Gene3D" id="2.40.128.640">
    <property type="match status" value="1"/>
</dbReference>
<evidence type="ECO:0000256" key="1">
    <source>
        <dbReference type="SAM" id="SignalP"/>
    </source>
</evidence>
<organism evidence="2 3">
    <name type="scientific">Microvirgula aerodenitrificans</name>
    <dbReference type="NCBI Taxonomy" id="57480"/>
    <lineage>
        <taxon>Bacteria</taxon>
        <taxon>Pseudomonadati</taxon>
        <taxon>Pseudomonadota</taxon>
        <taxon>Betaproteobacteria</taxon>
        <taxon>Neisseriales</taxon>
        <taxon>Aquaspirillaceae</taxon>
        <taxon>Microvirgula</taxon>
    </lineage>
</organism>
<dbReference type="STRING" id="1122240.GCA_000620105_01689"/>
<dbReference type="RefSeq" id="WP_051529080.1">
    <property type="nucleotide sequence ID" value="NZ_CP028519.1"/>
</dbReference>
<dbReference type="Pfam" id="PF04170">
    <property type="entry name" value="NlpE"/>
    <property type="match status" value="1"/>
</dbReference>
<dbReference type="Proteomes" id="UP000244173">
    <property type="component" value="Chromosome"/>
</dbReference>
<feature type="chain" id="PRO_5015634490" evidence="1">
    <location>
        <begin position="30"/>
        <end position="152"/>
    </location>
</feature>
<gene>
    <name evidence="2" type="ORF">DAI18_12255</name>
</gene>
<dbReference type="InterPro" id="IPR007298">
    <property type="entry name" value="Cu-R_lipoprotein_NlpE"/>
</dbReference>
<dbReference type="AlphaFoldDB" id="A0A2S0PBI3"/>
<evidence type="ECO:0000313" key="3">
    <source>
        <dbReference type="Proteomes" id="UP000244173"/>
    </source>
</evidence>
<keyword evidence="3" id="KW-1185">Reference proteome</keyword>
<protein>
    <submittedName>
        <fullName evidence="2">Copper resistance protein NlpE</fullName>
    </submittedName>
</protein>
<feature type="signal peptide" evidence="1">
    <location>
        <begin position="1"/>
        <end position="29"/>
    </location>
</feature>
<dbReference type="OrthoDB" id="5348860at2"/>
<sequence length="152" mass="16385">MNRSRWIVAVMASLLSGLLVACGGSPAQAEPAADTAALPAQIADTVDVDVLKQAMVGRFRGELPCADCSGIDTDLTLNADMSYQLSETYLGKGKPFVSTGKWNVVDGTRKIEIDYDKPGQGRYFQLAGKHLQMLDSDGNPVDSKLNYTLTRQ</sequence>
<evidence type="ECO:0000313" key="2">
    <source>
        <dbReference type="EMBL" id="AVY94721.1"/>
    </source>
</evidence>
<dbReference type="PROSITE" id="PS51257">
    <property type="entry name" value="PROKAR_LIPOPROTEIN"/>
    <property type="match status" value="1"/>
</dbReference>
<dbReference type="KEGG" id="maer:DAI18_12255"/>
<keyword evidence="1" id="KW-0732">Signal</keyword>